<sequence>MVTLIPLLSTFLLEDFSKTLHERLTPVSVYAPYLLIPFVLLIFMLQSPYYKYEEKRKKK</sequence>
<evidence type="ECO:0000313" key="2">
    <source>
        <dbReference type="Ensembl" id="ENSGGOP00000049308.1"/>
    </source>
</evidence>
<evidence type="ECO:0000313" key="3">
    <source>
        <dbReference type="Proteomes" id="UP000001519"/>
    </source>
</evidence>
<accession>A0A2I2ZQ03</accession>
<keyword evidence="3" id="KW-1185">Reference proteome</keyword>
<dbReference type="OMA" id="CTHILFQ"/>
<dbReference type="Proteomes" id="UP000001519">
    <property type="component" value="Chromosome 8"/>
</dbReference>
<reference evidence="2 3" key="2">
    <citation type="journal article" date="2012" name="Nature">
        <title>Insights into hominid evolution from the gorilla genome sequence.</title>
        <authorList>
            <person name="Scally A."/>
            <person name="Dutheil J.Y."/>
            <person name="Hillier L.W."/>
            <person name="Jordan G.E."/>
            <person name="Goodhead I."/>
            <person name="Herrero J."/>
            <person name="Hobolth A."/>
            <person name="Lappalainen T."/>
            <person name="Mailund T."/>
            <person name="Marques-Bonet T."/>
            <person name="McCarthy S."/>
            <person name="Montgomery S.H."/>
            <person name="Schwalie P.C."/>
            <person name="Tang Y.A."/>
            <person name="Ward M.C."/>
            <person name="Xue Y."/>
            <person name="Yngvadottir B."/>
            <person name="Alkan C."/>
            <person name="Andersen L.N."/>
            <person name="Ayub Q."/>
            <person name="Ball E.V."/>
            <person name="Beal K."/>
            <person name="Bradley B.J."/>
            <person name="Chen Y."/>
            <person name="Clee C.M."/>
            <person name="Fitzgerald S."/>
            <person name="Graves T.A."/>
            <person name="Gu Y."/>
            <person name="Heath P."/>
            <person name="Heger A."/>
            <person name="Karakoc E."/>
            <person name="Kolb-Kokocinski A."/>
            <person name="Laird G.K."/>
            <person name="Lunter G."/>
            <person name="Meader S."/>
            <person name="Mort M."/>
            <person name="Mullikin J.C."/>
            <person name="Munch K."/>
            <person name="O'Connor T.D."/>
            <person name="Phillips A.D."/>
            <person name="Prado-Martinez J."/>
            <person name="Rogers A.S."/>
            <person name="Sajjadian S."/>
            <person name="Schmidt D."/>
            <person name="Shaw K."/>
            <person name="Simpson J.T."/>
            <person name="Stenson P.D."/>
            <person name="Turner D.J."/>
            <person name="Vigilant L."/>
            <person name="Vilella A.J."/>
            <person name="Whitener W."/>
            <person name="Zhu B."/>
            <person name="Cooper D.N."/>
            <person name="de Jong P."/>
            <person name="Dermitzakis E.T."/>
            <person name="Eichler E.E."/>
            <person name="Flicek P."/>
            <person name="Goldman N."/>
            <person name="Mundy N.I."/>
            <person name="Ning Z."/>
            <person name="Odom D.T."/>
            <person name="Ponting C.P."/>
            <person name="Quail M.A."/>
            <person name="Ryder O.A."/>
            <person name="Searle S.M."/>
            <person name="Warren W.C."/>
            <person name="Wilson R.K."/>
            <person name="Schierup M.H."/>
            <person name="Rogers J."/>
            <person name="Tyler-Smith C."/>
            <person name="Durbin R."/>
        </authorList>
    </citation>
    <scope>NUCLEOTIDE SEQUENCE [LARGE SCALE GENOMIC DNA]</scope>
</reference>
<reference evidence="2" key="4">
    <citation type="submission" date="2025-09" db="UniProtKB">
        <authorList>
            <consortium name="Ensembl"/>
        </authorList>
    </citation>
    <scope>IDENTIFICATION</scope>
</reference>
<name>A0A2I2ZQ03_GORGO</name>
<dbReference type="STRING" id="9593.ENSGGOP00000049308"/>
<dbReference type="InParanoid" id="A0A2I2ZQ03"/>
<keyword evidence="1" id="KW-0472">Membrane</keyword>
<reference evidence="2" key="3">
    <citation type="submission" date="2025-08" db="UniProtKB">
        <authorList>
            <consortium name="Ensembl"/>
        </authorList>
    </citation>
    <scope>IDENTIFICATION</scope>
</reference>
<dbReference type="AlphaFoldDB" id="A0A2I2ZQ03"/>
<reference evidence="3" key="1">
    <citation type="submission" date="2011-05" db="EMBL/GenBank/DDBJ databases">
        <title>Insights into the evolution of the great apes provided by the gorilla genome.</title>
        <authorList>
            <person name="Scally A."/>
        </authorList>
    </citation>
    <scope>NUCLEOTIDE SEQUENCE [LARGE SCALE GENOMIC DNA]</scope>
</reference>
<evidence type="ECO:0000256" key="1">
    <source>
        <dbReference type="SAM" id="Phobius"/>
    </source>
</evidence>
<proteinExistence type="predicted"/>
<protein>
    <submittedName>
        <fullName evidence="2">Uncharacterized protein</fullName>
    </submittedName>
</protein>
<feature type="transmembrane region" description="Helical" evidence="1">
    <location>
        <begin position="27"/>
        <end position="50"/>
    </location>
</feature>
<dbReference type="Ensembl" id="ENSGGOT00000047532.1">
    <property type="protein sequence ID" value="ENSGGOP00000049308.1"/>
    <property type="gene ID" value="ENSGGOG00000037512.1"/>
</dbReference>
<dbReference type="GeneTree" id="ENSGT00940000167974"/>
<keyword evidence="1" id="KW-1133">Transmembrane helix</keyword>
<dbReference type="EMBL" id="CABD030057277">
    <property type="status" value="NOT_ANNOTATED_CDS"/>
    <property type="molecule type" value="Genomic_DNA"/>
</dbReference>
<organism evidence="2 3">
    <name type="scientific">Gorilla gorilla gorilla</name>
    <name type="common">Western lowland gorilla</name>
    <dbReference type="NCBI Taxonomy" id="9595"/>
    <lineage>
        <taxon>Eukaryota</taxon>
        <taxon>Metazoa</taxon>
        <taxon>Chordata</taxon>
        <taxon>Craniata</taxon>
        <taxon>Vertebrata</taxon>
        <taxon>Euteleostomi</taxon>
        <taxon>Mammalia</taxon>
        <taxon>Eutheria</taxon>
        <taxon>Euarchontoglires</taxon>
        <taxon>Primates</taxon>
        <taxon>Haplorrhini</taxon>
        <taxon>Catarrhini</taxon>
        <taxon>Hominidae</taxon>
        <taxon>Gorilla</taxon>
    </lineage>
</organism>
<keyword evidence="1" id="KW-0812">Transmembrane</keyword>